<reference evidence="4" key="1">
    <citation type="submission" date="2021-02" db="EMBL/GenBank/DDBJ databases">
        <authorList>
            <person name="Nowell W R."/>
        </authorList>
    </citation>
    <scope>NUCLEOTIDE SEQUENCE</scope>
</reference>
<keyword evidence="1" id="KW-0677">Repeat</keyword>
<dbReference type="PANTHER" id="PTHR24126">
    <property type="entry name" value="ANKYRIN REPEAT, PH AND SEC7 DOMAIN CONTAINING PROTEIN SECG-RELATED"/>
    <property type="match status" value="1"/>
</dbReference>
<dbReference type="Gene3D" id="1.25.40.20">
    <property type="entry name" value="Ankyrin repeat-containing domain"/>
    <property type="match status" value="3"/>
</dbReference>
<proteinExistence type="predicted"/>
<feature type="repeat" description="ANK" evidence="3">
    <location>
        <begin position="931"/>
        <end position="963"/>
    </location>
</feature>
<dbReference type="AlphaFoldDB" id="A0A8S2JZS7"/>
<evidence type="ECO:0000256" key="2">
    <source>
        <dbReference type="ARBA" id="ARBA00023043"/>
    </source>
</evidence>
<dbReference type="SMART" id="SM00248">
    <property type="entry name" value="ANK"/>
    <property type="match status" value="9"/>
</dbReference>
<evidence type="ECO:0000256" key="1">
    <source>
        <dbReference type="ARBA" id="ARBA00022737"/>
    </source>
</evidence>
<evidence type="ECO:0000256" key="3">
    <source>
        <dbReference type="PROSITE-ProRule" id="PRU00023"/>
    </source>
</evidence>
<feature type="repeat" description="ANK" evidence="3">
    <location>
        <begin position="623"/>
        <end position="655"/>
    </location>
</feature>
<comment type="caution">
    <text evidence="4">The sequence shown here is derived from an EMBL/GenBank/DDBJ whole genome shotgun (WGS) entry which is preliminary data.</text>
</comment>
<dbReference type="PROSITE" id="PS50088">
    <property type="entry name" value="ANK_REPEAT"/>
    <property type="match status" value="6"/>
</dbReference>
<dbReference type="InterPro" id="IPR036872">
    <property type="entry name" value="CH_dom_sf"/>
</dbReference>
<feature type="repeat" description="ANK" evidence="3">
    <location>
        <begin position="590"/>
        <end position="622"/>
    </location>
</feature>
<feature type="repeat" description="ANK" evidence="3">
    <location>
        <begin position="718"/>
        <end position="750"/>
    </location>
</feature>
<accession>A0A8S2JZS7</accession>
<organism evidence="4 5">
    <name type="scientific">Rotaria magnacalcarata</name>
    <dbReference type="NCBI Taxonomy" id="392030"/>
    <lineage>
        <taxon>Eukaryota</taxon>
        <taxon>Metazoa</taxon>
        <taxon>Spiralia</taxon>
        <taxon>Gnathifera</taxon>
        <taxon>Rotifera</taxon>
        <taxon>Eurotatoria</taxon>
        <taxon>Bdelloidea</taxon>
        <taxon>Philodinida</taxon>
        <taxon>Philodinidae</taxon>
        <taxon>Rotaria</taxon>
    </lineage>
</organism>
<dbReference type="PANTHER" id="PTHR24126:SF14">
    <property type="entry name" value="ANK_REP_REGION DOMAIN-CONTAINING PROTEIN"/>
    <property type="match status" value="1"/>
</dbReference>
<dbReference type="InterPro" id="IPR002110">
    <property type="entry name" value="Ankyrin_rpt"/>
</dbReference>
<dbReference type="Gene3D" id="1.10.418.10">
    <property type="entry name" value="Calponin-like domain"/>
    <property type="match status" value="2"/>
</dbReference>
<dbReference type="Pfam" id="PF12796">
    <property type="entry name" value="Ank_2"/>
    <property type="match status" value="3"/>
</dbReference>
<feature type="repeat" description="ANK" evidence="3">
    <location>
        <begin position="964"/>
        <end position="996"/>
    </location>
</feature>
<protein>
    <submittedName>
        <fullName evidence="4">Uncharacterized protein</fullName>
    </submittedName>
</protein>
<feature type="repeat" description="ANK" evidence="3">
    <location>
        <begin position="819"/>
        <end position="843"/>
    </location>
</feature>
<dbReference type="SUPFAM" id="SSF47576">
    <property type="entry name" value="Calponin-homology domain, CH-domain"/>
    <property type="match status" value="1"/>
</dbReference>
<dbReference type="Pfam" id="PF13637">
    <property type="entry name" value="Ank_4"/>
    <property type="match status" value="1"/>
</dbReference>
<evidence type="ECO:0000313" key="5">
    <source>
        <dbReference type="Proteomes" id="UP000681967"/>
    </source>
</evidence>
<dbReference type="InterPro" id="IPR036770">
    <property type="entry name" value="Ankyrin_rpt-contain_sf"/>
</dbReference>
<dbReference type="EMBL" id="CAJOBH010000983">
    <property type="protein sequence ID" value="CAF3829137.1"/>
    <property type="molecule type" value="Genomic_DNA"/>
</dbReference>
<keyword evidence="2 3" id="KW-0040">ANK repeat</keyword>
<dbReference type="Proteomes" id="UP000681967">
    <property type="component" value="Unassembled WGS sequence"/>
</dbReference>
<evidence type="ECO:0000313" key="4">
    <source>
        <dbReference type="EMBL" id="CAF3829137.1"/>
    </source>
</evidence>
<name>A0A8S2JZS7_9BILA</name>
<dbReference type="SUPFAM" id="SSF48403">
    <property type="entry name" value="Ankyrin repeat"/>
    <property type="match status" value="1"/>
</dbReference>
<sequence length="1086" mass="124561">METSELDLSRIHGFTSWINMRLMPFEQGLNHILTDLMKGTNMKMLLQSVTGTTTEKIQSFEKLSPEQIRTRCEWAVKHLKEHQVIPEDVQVDARLFAVRSAKHVFDLLWRLVEHDIWFLWERIDFLLQDDAVALLSVPLKTNQIKMSIVTDDSFSPISTQSNKDGIVFIDTTDKEDDLDYEPKNTGFGTKDVVDDVMTQAGQPGKKPGKFSETEQMLAFSKRNLTKKYPKPSACIIEMIQIVLQKLPEGRRINFTKLNELSDLRVLCSLVNYFVPNLIPTEILLNDRWSLNLTLAIIDDVLCCKSNLASEDLVLGDEMSICAFMCYFFLVFLKYRQNEIAIRRTEEIRRRHYNAVQKLRATNQSDQVEDRPRVEQEVFQCSAGKKKYDLQSALQWNEHVEQTRLKVITIIGNKLKVRFDWFDIPEEITIAEVCRQKAVNLVLTEGSAFYRILDRKQEIVTAERSFILIHKQSRQIIVDKSLCKRDDDSLNPIIRKANVRSILGIANANDHTEVKADRYPQYEVYINAPSQNKVLPDKTTFLYQVFPDSLKFYHNFLLKACGEGHFDSVFHLVQFLQKLYPDFINMHEAHTLNTALHVACRHNNMNIARYCLDNGAHVDSLNKDENTPLFCAAERFSSSCAKLLLEYGADITIKNSRKRTVTESCVSDEFQQTLIDVSTFIGSVVPALTSGDREILDRVISDHVEDRYTLSSLNSRFINGSTLLHTACYFNNISAVKRLLKLGVNPDVRDYQGKTALHRTRDLQIIKFLIESNADVNATDHDGNTPLHTKCAGEYNKPVELHAIQVLHEYGASLEKCNSNDETCFHIAARNGHTEILRLLFELGEETVRASVRTVEQKLTPQNFSTLALAIHNDHLDAAKWLAEHEFTFKQNEAKDLINEILTEKISSTEPERLLQFLCKEGNATLSTIYQEGNTALHLAASMASVEPLKLLLTLGFDPNTVNQTKETPLFVAARTNNLDAACVLIDNGVDYRIKNIEGYTAFDYILDIDEWLSSEKFDEETKACFRAYKYKDIRTLIYTVSSKLDQFDARITANHNIHLQKAYQKFSYEINKTEQQVLQSPRLRKR</sequence>
<gene>
    <name evidence="4" type="ORF">BYL167_LOCUS4596</name>
</gene>
<dbReference type="PROSITE" id="PS50297">
    <property type="entry name" value="ANK_REP_REGION"/>
    <property type="match status" value="5"/>
</dbReference>